<reference evidence="1" key="1">
    <citation type="submission" date="2022-03" db="EMBL/GenBank/DDBJ databases">
        <authorList>
            <person name="Sayadi A."/>
        </authorList>
    </citation>
    <scope>NUCLEOTIDE SEQUENCE</scope>
</reference>
<evidence type="ECO:0000313" key="2">
    <source>
        <dbReference type="Proteomes" id="UP001152888"/>
    </source>
</evidence>
<evidence type="ECO:0000313" key="1">
    <source>
        <dbReference type="EMBL" id="CAH2021953.1"/>
    </source>
</evidence>
<organism evidence="1 2">
    <name type="scientific">Acanthoscelides obtectus</name>
    <name type="common">Bean weevil</name>
    <name type="synonym">Bruchus obtectus</name>
    <dbReference type="NCBI Taxonomy" id="200917"/>
    <lineage>
        <taxon>Eukaryota</taxon>
        <taxon>Metazoa</taxon>
        <taxon>Ecdysozoa</taxon>
        <taxon>Arthropoda</taxon>
        <taxon>Hexapoda</taxon>
        <taxon>Insecta</taxon>
        <taxon>Pterygota</taxon>
        <taxon>Neoptera</taxon>
        <taxon>Endopterygota</taxon>
        <taxon>Coleoptera</taxon>
        <taxon>Polyphaga</taxon>
        <taxon>Cucujiformia</taxon>
        <taxon>Chrysomeloidea</taxon>
        <taxon>Chrysomelidae</taxon>
        <taxon>Bruchinae</taxon>
        <taxon>Bruchini</taxon>
        <taxon>Acanthoscelides</taxon>
    </lineage>
</organism>
<name>A0A9P0QKB7_ACAOB</name>
<dbReference type="AlphaFoldDB" id="A0A9P0QKB7"/>
<sequence length="42" mass="4918">MWQTKNLLRLGDLFIFVRADLNLPTTTFVLNISVLRGRRNDV</sequence>
<comment type="caution">
    <text evidence="1">The sequence shown here is derived from an EMBL/GenBank/DDBJ whole genome shotgun (WGS) entry which is preliminary data.</text>
</comment>
<dbReference type="Proteomes" id="UP001152888">
    <property type="component" value="Unassembled WGS sequence"/>
</dbReference>
<keyword evidence="2" id="KW-1185">Reference proteome</keyword>
<gene>
    <name evidence="1" type="ORF">ACAOBT_LOCUS38812</name>
</gene>
<protein>
    <submittedName>
        <fullName evidence="1">Uncharacterized protein</fullName>
    </submittedName>
</protein>
<accession>A0A9P0QKB7</accession>
<proteinExistence type="predicted"/>
<dbReference type="EMBL" id="CAKOFQ010013288">
    <property type="protein sequence ID" value="CAH2021953.1"/>
    <property type="molecule type" value="Genomic_DNA"/>
</dbReference>